<protein>
    <submittedName>
        <fullName evidence="1">Uncharacterized protein</fullName>
    </submittedName>
</protein>
<dbReference type="AlphaFoldDB" id="A0A0C3K846"/>
<dbReference type="Proteomes" id="UP000054248">
    <property type="component" value="Unassembled WGS sequence"/>
</dbReference>
<dbReference type="EMBL" id="KN823364">
    <property type="protein sequence ID" value="KIO17593.1"/>
    <property type="molecule type" value="Genomic_DNA"/>
</dbReference>
<accession>A0A0C3K846</accession>
<proteinExistence type="predicted"/>
<organism evidence="1 2">
    <name type="scientific">Tulasnella calospora MUT 4182</name>
    <dbReference type="NCBI Taxonomy" id="1051891"/>
    <lineage>
        <taxon>Eukaryota</taxon>
        <taxon>Fungi</taxon>
        <taxon>Dikarya</taxon>
        <taxon>Basidiomycota</taxon>
        <taxon>Agaricomycotina</taxon>
        <taxon>Agaricomycetes</taxon>
        <taxon>Cantharellales</taxon>
        <taxon>Tulasnellaceae</taxon>
        <taxon>Tulasnella</taxon>
    </lineage>
</organism>
<reference evidence="1 2" key="1">
    <citation type="submission" date="2014-04" db="EMBL/GenBank/DDBJ databases">
        <authorList>
            <consortium name="DOE Joint Genome Institute"/>
            <person name="Kuo A."/>
            <person name="Girlanda M."/>
            <person name="Perotto S."/>
            <person name="Kohler A."/>
            <person name="Nagy L.G."/>
            <person name="Floudas D."/>
            <person name="Copeland A."/>
            <person name="Barry K.W."/>
            <person name="Cichocki N."/>
            <person name="Veneault-Fourrey C."/>
            <person name="LaButti K."/>
            <person name="Lindquist E.A."/>
            <person name="Lipzen A."/>
            <person name="Lundell T."/>
            <person name="Morin E."/>
            <person name="Murat C."/>
            <person name="Sun H."/>
            <person name="Tunlid A."/>
            <person name="Henrissat B."/>
            <person name="Grigoriev I.V."/>
            <person name="Hibbett D.S."/>
            <person name="Martin F."/>
            <person name="Nordberg H.P."/>
            <person name="Cantor M.N."/>
            <person name="Hua S.X."/>
        </authorList>
    </citation>
    <scope>NUCLEOTIDE SEQUENCE [LARGE SCALE GENOMIC DNA]</scope>
    <source>
        <strain evidence="1 2">MUT 4182</strain>
    </source>
</reference>
<evidence type="ECO:0000313" key="2">
    <source>
        <dbReference type="Proteomes" id="UP000054248"/>
    </source>
</evidence>
<sequence>MDAAEKFHDTYWIANDARRLDTTYALSAQSWIVQHIGTTVGRVVPRTSFKLSTSDSFQRRV</sequence>
<reference evidence="2" key="2">
    <citation type="submission" date="2015-01" db="EMBL/GenBank/DDBJ databases">
        <title>Evolutionary Origins and Diversification of the Mycorrhizal Mutualists.</title>
        <authorList>
            <consortium name="DOE Joint Genome Institute"/>
            <consortium name="Mycorrhizal Genomics Consortium"/>
            <person name="Kohler A."/>
            <person name="Kuo A."/>
            <person name="Nagy L.G."/>
            <person name="Floudas D."/>
            <person name="Copeland A."/>
            <person name="Barry K.W."/>
            <person name="Cichocki N."/>
            <person name="Veneault-Fourrey C."/>
            <person name="LaButti K."/>
            <person name="Lindquist E.A."/>
            <person name="Lipzen A."/>
            <person name="Lundell T."/>
            <person name="Morin E."/>
            <person name="Murat C."/>
            <person name="Riley R."/>
            <person name="Ohm R."/>
            <person name="Sun H."/>
            <person name="Tunlid A."/>
            <person name="Henrissat B."/>
            <person name="Grigoriev I.V."/>
            <person name="Hibbett D.S."/>
            <person name="Martin F."/>
        </authorList>
    </citation>
    <scope>NUCLEOTIDE SEQUENCE [LARGE SCALE GENOMIC DNA]</scope>
    <source>
        <strain evidence="2">MUT 4182</strain>
    </source>
</reference>
<dbReference type="HOGENOM" id="CLU_2924422_0_0_1"/>
<name>A0A0C3K846_9AGAM</name>
<evidence type="ECO:0000313" key="1">
    <source>
        <dbReference type="EMBL" id="KIO17593.1"/>
    </source>
</evidence>
<gene>
    <name evidence="1" type="ORF">M407DRAFT_170187</name>
</gene>
<keyword evidence="2" id="KW-1185">Reference proteome</keyword>